<dbReference type="AlphaFoldDB" id="A0A165AAB6"/>
<gene>
    <name evidence="5" type="ORF">APZ42_016997</name>
</gene>
<feature type="transmembrane region" description="Helical" evidence="4">
    <location>
        <begin position="161"/>
        <end position="183"/>
    </location>
</feature>
<dbReference type="GO" id="GO:0019369">
    <property type="term" value="P:arachidonate metabolic process"/>
    <property type="evidence" value="ECO:0007669"/>
    <property type="project" value="TreeGrafter"/>
</dbReference>
<dbReference type="PANTHER" id="PTHR45792:SF8">
    <property type="entry name" value="DIACYLGLYCEROL LIPASE-ALPHA"/>
    <property type="match status" value="1"/>
</dbReference>
<feature type="transmembrane region" description="Helical" evidence="4">
    <location>
        <begin position="82"/>
        <end position="106"/>
    </location>
</feature>
<keyword evidence="4" id="KW-1133">Transmembrane helix</keyword>
<keyword evidence="2" id="KW-0442">Lipid degradation</keyword>
<name>A0A165AAB6_9CRUS</name>
<dbReference type="OrthoDB" id="438440at2759"/>
<accession>A0A165AAB6</accession>
<comment type="caution">
    <text evidence="5">The sequence shown here is derived from an EMBL/GenBank/DDBJ whole genome shotgun (WGS) entry which is preliminary data.</text>
</comment>
<keyword evidence="6" id="KW-1185">Reference proteome</keyword>
<evidence type="ECO:0000256" key="1">
    <source>
        <dbReference type="ARBA" id="ARBA00022801"/>
    </source>
</evidence>
<keyword evidence="3" id="KW-0443">Lipid metabolism</keyword>
<evidence type="ECO:0000256" key="3">
    <source>
        <dbReference type="ARBA" id="ARBA00023098"/>
    </source>
</evidence>
<keyword evidence="4" id="KW-0812">Transmembrane</keyword>
<keyword evidence="1" id="KW-0378">Hydrolase</keyword>
<organism evidence="5 6">
    <name type="scientific">Daphnia magna</name>
    <dbReference type="NCBI Taxonomy" id="35525"/>
    <lineage>
        <taxon>Eukaryota</taxon>
        <taxon>Metazoa</taxon>
        <taxon>Ecdysozoa</taxon>
        <taxon>Arthropoda</taxon>
        <taxon>Crustacea</taxon>
        <taxon>Branchiopoda</taxon>
        <taxon>Diplostraca</taxon>
        <taxon>Cladocera</taxon>
        <taxon>Anomopoda</taxon>
        <taxon>Daphniidae</taxon>
        <taxon>Daphnia</taxon>
    </lineage>
</organism>
<dbReference type="EMBL" id="LRGB01000642">
    <property type="protein sequence ID" value="KZS17367.1"/>
    <property type="molecule type" value="Genomic_DNA"/>
</dbReference>
<evidence type="ECO:0000313" key="5">
    <source>
        <dbReference type="EMBL" id="KZS17367.1"/>
    </source>
</evidence>
<sequence length="369" mass="41695">MRLIVVAVTLGLDNEYGNNGGVNGTIVLTNETAFLSLSNETHDIHWSSEMISGDGDDEQVAVVAELHALQKENDACENVLRLLLIIKTALLGVSLLLEISMAWLALRGTMWDVHPRRFMEYVLYSRLPVVLVAEMVWSSFSIVWLHGSYIACPASMDKEVLLGSVICDLCVALSVLITIWCTFDRAGRSWAITDPTGGRGMYLSIQLLTVPPPHTYVAINKACAYLYRKVMRTYQDTWNHRCKILFCCMSRSDQYKDSFSEIARLLTDFFRDLDLVPTDIVAGLVLLRKQQKKLQETLVTQDQNDIYEFLSGVAVTSRTRFLSLHEPDQLEAFQLTAHYMKFALAAYGWPMYLLGHSKTGLCRLVSHIR</sequence>
<evidence type="ECO:0000256" key="4">
    <source>
        <dbReference type="SAM" id="Phobius"/>
    </source>
</evidence>
<reference evidence="5 6" key="1">
    <citation type="submission" date="2016-03" db="EMBL/GenBank/DDBJ databases">
        <title>EvidentialGene: Evidence-directed Construction of Genes on Genomes.</title>
        <authorList>
            <person name="Gilbert D.G."/>
            <person name="Choi J.-H."/>
            <person name="Mockaitis K."/>
            <person name="Colbourne J."/>
            <person name="Pfrender M."/>
        </authorList>
    </citation>
    <scope>NUCLEOTIDE SEQUENCE [LARGE SCALE GENOMIC DNA]</scope>
    <source>
        <strain evidence="5 6">Xinb3</strain>
        <tissue evidence="5">Complete organism</tissue>
    </source>
</reference>
<dbReference type="GO" id="GO:0004465">
    <property type="term" value="F:lipoprotein lipase activity"/>
    <property type="evidence" value="ECO:0007669"/>
    <property type="project" value="TreeGrafter"/>
</dbReference>
<dbReference type="GO" id="GO:0032590">
    <property type="term" value="C:dendrite membrane"/>
    <property type="evidence" value="ECO:0007669"/>
    <property type="project" value="TreeGrafter"/>
</dbReference>
<evidence type="ECO:0000256" key="2">
    <source>
        <dbReference type="ARBA" id="ARBA00022963"/>
    </source>
</evidence>
<evidence type="ECO:0000313" key="6">
    <source>
        <dbReference type="Proteomes" id="UP000076858"/>
    </source>
</evidence>
<dbReference type="STRING" id="35525.A0A165AAB6"/>
<dbReference type="GO" id="GO:0005737">
    <property type="term" value="C:cytoplasm"/>
    <property type="evidence" value="ECO:0007669"/>
    <property type="project" value="TreeGrafter"/>
</dbReference>
<feature type="transmembrane region" description="Helical" evidence="4">
    <location>
        <begin position="127"/>
        <end position="149"/>
    </location>
</feature>
<dbReference type="InterPro" id="IPR052214">
    <property type="entry name" value="DAG_Lipase-Related"/>
</dbReference>
<dbReference type="PANTHER" id="PTHR45792">
    <property type="entry name" value="DIACYLGLYCEROL LIPASE HOMOLOG-RELATED"/>
    <property type="match status" value="1"/>
</dbReference>
<dbReference type="Proteomes" id="UP000076858">
    <property type="component" value="Unassembled WGS sequence"/>
</dbReference>
<keyword evidence="4" id="KW-0472">Membrane</keyword>
<protein>
    <submittedName>
        <fullName evidence="5">Putative Sn1-specific diacylglycerol lipase alpha</fullName>
    </submittedName>
</protein>
<proteinExistence type="predicted"/>
<dbReference type="GO" id="GO:0045211">
    <property type="term" value="C:postsynaptic membrane"/>
    <property type="evidence" value="ECO:0007669"/>
    <property type="project" value="TreeGrafter"/>
</dbReference>
<dbReference type="GO" id="GO:0046340">
    <property type="term" value="P:diacylglycerol catabolic process"/>
    <property type="evidence" value="ECO:0007669"/>
    <property type="project" value="TreeGrafter"/>
</dbReference>